<keyword evidence="1" id="KW-0812">Transmembrane</keyword>
<keyword evidence="1" id="KW-0472">Membrane</keyword>
<dbReference type="KEGG" id="dpf:ON006_11910"/>
<evidence type="ECO:0000259" key="2">
    <source>
        <dbReference type="Pfam" id="PF05569"/>
    </source>
</evidence>
<dbReference type="EMBL" id="CP112998">
    <property type="protein sequence ID" value="WAC14643.1"/>
    <property type="molecule type" value="Genomic_DNA"/>
</dbReference>
<feature type="transmembrane region" description="Helical" evidence="1">
    <location>
        <begin position="266"/>
        <end position="282"/>
    </location>
</feature>
<organism evidence="3 4">
    <name type="scientific">Dyadobacter pollutisoli</name>
    <dbReference type="NCBI Taxonomy" id="2910158"/>
    <lineage>
        <taxon>Bacteria</taxon>
        <taxon>Pseudomonadati</taxon>
        <taxon>Bacteroidota</taxon>
        <taxon>Cytophagia</taxon>
        <taxon>Cytophagales</taxon>
        <taxon>Spirosomataceae</taxon>
        <taxon>Dyadobacter</taxon>
    </lineage>
</organism>
<keyword evidence="4" id="KW-1185">Reference proteome</keyword>
<keyword evidence="1" id="KW-1133">Transmembrane helix</keyword>
<dbReference type="RefSeq" id="WP_244820010.1">
    <property type="nucleotide sequence ID" value="NZ_CP112998.1"/>
</dbReference>
<feature type="transmembrane region" description="Helical" evidence="1">
    <location>
        <begin position="36"/>
        <end position="53"/>
    </location>
</feature>
<dbReference type="AlphaFoldDB" id="A0A9E8SMX7"/>
<evidence type="ECO:0000313" key="3">
    <source>
        <dbReference type="EMBL" id="WAC14643.1"/>
    </source>
</evidence>
<dbReference type="Pfam" id="PF05569">
    <property type="entry name" value="Peptidase_M56"/>
    <property type="match status" value="1"/>
</dbReference>
<proteinExistence type="predicted"/>
<sequence>MEQLPYWVKVNLYWFLFYACYWLLFRKHTFFRWNRVYLVATLCLAMILPSIEFSEPVKVLPVVVTERVSNPEMTISPEIMEPESGWINAIPLIYLAGVLLMSFKFLEGLYKLKQLISKSECIDLEQFTLVLLPDGPGVATGSFSFFSYLIVSRNDYENHFQTILEHEEVHIRQWHSVDIVLIEILKIVFWFNPVLWMYKLALREIHEYLADEQAANRDSYATFLVLYARNAAIRSISNQFYNSSLLKDRIKMIYKGRTSRWLRGKYLLLIPFVTVLVMITAARKQRIEHEKKPTATVATAQKAAGKKGKIIVAKEYTAKEVTVRGKKAKASGKSASKRVALKAVAGNEEAKPVTENSKSADKEEFLQFSNWKNALAPPDIFEKTGESKTFQNYAMNYAVSNYLDFLAPKLTVIEPPKMKFHRAGFITRPAVLRAVDMKFKRIEL</sequence>
<feature type="transmembrane region" description="Helical" evidence="1">
    <location>
        <begin position="6"/>
        <end position="24"/>
    </location>
</feature>
<accession>A0A9E8SMX7</accession>
<dbReference type="Proteomes" id="UP001164653">
    <property type="component" value="Chromosome"/>
</dbReference>
<feature type="transmembrane region" description="Helical" evidence="1">
    <location>
        <begin position="86"/>
        <end position="106"/>
    </location>
</feature>
<dbReference type="InterPro" id="IPR052173">
    <property type="entry name" value="Beta-lactam_resp_regulator"/>
</dbReference>
<evidence type="ECO:0000256" key="1">
    <source>
        <dbReference type="SAM" id="Phobius"/>
    </source>
</evidence>
<name>A0A9E8SMX7_9BACT</name>
<reference evidence="3" key="1">
    <citation type="submission" date="2022-11" db="EMBL/GenBank/DDBJ databases">
        <title>Dyadobacter pollutisoli sp. nov., isolated from plastic dumped soil.</title>
        <authorList>
            <person name="Kim J.M."/>
            <person name="Kim K.R."/>
            <person name="Lee J.K."/>
            <person name="Hao L."/>
            <person name="Jeon C.O."/>
        </authorList>
    </citation>
    <scope>NUCLEOTIDE SEQUENCE</scope>
    <source>
        <strain evidence="3">U1</strain>
    </source>
</reference>
<feature type="domain" description="Peptidase M56" evidence="2">
    <location>
        <begin position="161"/>
        <end position="253"/>
    </location>
</feature>
<dbReference type="PANTHER" id="PTHR34978:SF3">
    <property type="entry name" value="SLR0241 PROTEIN"/>
    <property type="match status" value="1"/>
</dbReference>
<protein>
    <recommendedName>
        <fullName evidence="2">Peptidase M56 domain-containing protein</fullName>
    </recommendedName>
</protein>
<dbReference type="InterPro" id="IPR008756">
    <property type="entry name" value="Peptidase_M56"/>
</dbReference>
<gene>
    <name evidence="3" type="ORF">ON006_11910</name>
</gene>
<dbReference type="PANTHER" id="PTHR34978">
    <property type="entry name" value="POSSIBLE SENSOR-TRANSDUCER PROTEIN BLAR"/>
    <property type="match status" value="1"/>
</dbReference>
<dbReference type="CDD" id="cd07341">
    <property type="entry name" value="M56_BlaR1_MecR1_like"/>
    <property type="match status" value="1"/>
</dbReference>
<evidence type="ECO:0000313" key="4">
    <source>
        <dbReference type="Proteomes" id="UP001164653"/>
    </source>
</evidence>